<evidence type="ECO:0000313" key="2">
    <source>
        <dbReference type="EMBL" id="AFZ12049.1"/>
    </source>
</evidence>
<dbReference type="EMBL" id="CP003620">
    <property type="protein sequence ID" value="AFZ12049.1"/>
    <property type="molecule type" value="Genomic_DNA"/>
</dbReference>
<evidence type="ECO:0000256" key="1">
    <source>
        <dbReference type="PROSITE-ProRule" id="PRU00182"/>
    </source>
</evidence>
<proteinExistence type="predicted"/>
<dbReference type="OrthoDB" id="9811532at2"/>
<dbReference type="PATRIC" id="fig|1173022.3.peg.1236"/>
<dbReference type="CDD" id="cd00165">
    <property type="entry name" value="S4"/>
    <property type="match status" value="1"/>
</dbReference>
<reference evidence="2 3" key="1">
    <citation type="submission" date="2012-06" db="EMBL/GenBank/DDBJ databases">
        <title>Finished chromosome of genome of Crinalium epipsammum PCC 9333.</title>
        <authorList>
            <consortium name="US DOE Joint Genome Institute"/>
            <person name="Gugger M."/>
            <person name="Coursin T."/>
            <person name="Rippka R."/>
            <person name="Tandeau De Marsac N."/>
            <person name="Huntemann M."/>
            <person name="Wei C.-L."/>
            <person name="Han J."/>
            <person name="Detter J.C."/>
            <person name="Han C."/>
            <person name="Tapia R."/>
            <person name="Davenport K."/>
            <person name="Daligault H."/>
            <person name="Erkkila T."/>
            <person name="Gu W."/>
            <person name="Munk A.C.C."/>
            <person name="Teshima H."/>
            <person name="Xu Y."/>
            <person name="Chain P."/>
            <person name="Chen A."/>
            <person name="Krypides N."/>
            <person name="Mavromatis K."/>
            <person name="Markowitz V."/>
            <person name="Szeto E."/>
            <person name="Ivanova N."/>
            <person name="Mikhailova N."/>
            <person name="Ovchinnikova G."/>
            <person name="Pagani I."/>
            <person name="Pati A."/>
            <person name="Goodwin L."/>
            <person name="Peters L."/>
            <person name="Pitluck S."/>
            <person name="Woyke T."/>
            <person name="Kerfeld C."/>
        </authorList>
    </citation>
    <scope>NUCLEOTIDE SEQUENCE [LARGE SCALE GENOMIC DNA]</scope>
    <source>
        <strain evidence="2 3">PCC 9333</strain>
    </source>
</reference>
<dbReference type="Pfam" id="PF13275">
    <property type="entry name" value="S4_2"/>
    <property type="match status" value="1"/>
</dbReference>
<gene>
    <name evidence="2" type="ORF">Cri9333_1142</name>
</gene>
<dbReference type="eggNOG" id="COG2501">
    <property type="taxonomic scope" value="Bacteria"/>
</dbReference>
<name>K9VWY5_9CYAN</name>
<dbReference type="InterPro" id="IPR036986">
    <property type="entry name" value="S4_RNA-bd_sf"/>
</dbReference>
<keyword evidence="1" id="KW-0694">RNA-binding</keyword>
<dbReference type="RefSeq" id="WP_015202171.1">
    <property type="nucleotide sequence ID" value="NC_019753.1"/>
</dbReference>
<dbReference type="HOGENOM" id="CLU_127162_4_0_3"/>
<dbReference type="KEGG" id="cep:Cri9333_1142"/>
<dbReference type="PROSITE" id="PS50889">
    <property type="entry name" value="S4"/>
    <property type="match status" value="1"/>
</dbReference>
<sequence>MTNSNNTIELGKFLKWAGVVQTGGEAKILIQAGRVKVNDVIETRRGHKLVEGDRVFVNNRSFTVELN</sequence>
<organism evidence="2 3">
    <name type="scientific">Crinalium epipsammum PCC 9333</name>
    <dbReference type="NCBI Taxonomy" id="1173022"/>
    <lineage>
        <taxon>Bacteria</taxon>
        <taxon>Bacillati</taxon>
        <taxon>Cyanobacteriota</taxon>
        <taxon>Cyanophyceae</taxon>
        <taxon>Gomontiellales</taxon>
        <taxon>Gomontiellaceae</taxon>
        <taxon>Crinalium</taxon>
    </lineage>
</organism>
<dbReference type="Proteomes" id="UP000010472">
    <property type="component" value="Chromosome"/>
</dbReference>
<dbReference type="GO" id="GO:0003723">
    <property type="term" value="F:RNA binding"/>
    <property type="evidence" value="ECO:0007669"/>
    <property type="project" value="UniProtKB-KW"/>
</dbReference>
<dbReference type="STRING" id="1173022.Cri9333_1142"/>
<dbReference type="Gene3D" id="3.10.290.10">
    <property type="entry name" value="RNA-binding S4 domain"/>
    <property type="match status" value="1"/>
</dbReference>
<dbReference type="AlphaFoldDB" id="K9VWY5"/>
<keyword evidence="3" id="KW-1185">Reference proteome</keyword>
<protein>
    <submittedName>
        <fullName evidence="2">RNA-binding S4 domain protein</fullName>
    </submittedName>
</protein>
<accession>K9VWY5</accession>
<dbReference type="SUPFAM" id="SSF55174">
    <property type="entry name" value="Alpha-L RNA-binding motif"/>
    <property type="match status" value="1"/>
</dbReference>
<evidence type="ECO:0000313" key="3">
    <source>
        <dbReference type="Proteomes" id="UP000010472"/>
    </source>
</evidence>